<reference evidence="2 4" key="2">
    <citation type="journal article" date="2013" name="Nature">
        <title>Insights into bilaterian evolution from three spiralian genomes.</title>
        <authorList>
            <person name="Simakov O."/>
            <person name="Marletaz F."/>
            <person name="Cho S.J."/>
            <person name="Edsinger-Gonzales E."/>
            <person name="Havlak P."/>
            <person name="Hellsten U."/>
            <person name="Kuo D.H."/>
            <person name="Larsson T."/>
            <person name="Lv J."/>
            <person name="Arendt D."/>
            <person name="Savage R."/>
            <person name="Osoegawa K."/>
            <person name="de Jong P."/>
            <person name="Grimwood J."/>
            <person name="Chapman J.A."/>
            <person name="Shapiro H."/>
            <person name="Aerts A."/>
            <person name="Otillar R.P."/>
            <person name="Terry A.Y."/>
            <person name="Boore J.L."/>
            <person name="Grigoriev I.V."/>
            <person name="Lindberg D.R."/>
            <person name="Seaver E.C."/>
            <person name="Weisblat D.A."/>
            <person name="Putnam N.H."/>
            <person name="Rokhsar D.S."/>
        </authorList>
    </citation>
    <scope>NUCLEOTIDE SEQUENCE</scope>
    <source>
        <strain evidence="2 4">I ESC-2004</strain>
    </source>
</reference>
<keyword evidence="1" id="KW-0812">Transmembrane</keyword>
<reference evidence="3" key="3">
    <citation type="submission" date="2015-06" db="UniProtKB">
        <authorList>
            <consortium name="EnsemblMetazoa"/>
        </authorList>
    </citation>
    <scope>IDENTIFICATION</scope>
</reference>
<dbReference type="Proteomes" id="UP000014760">
    <property type="component" value="Unassembled WGS sequence"/>
</dbReference>
<gene>
    <name evidence="2" type="ORF">CAPTEDRAFT_186486</name>
</gene>
<evidence type="ECO:0000313" key="4">
    <source>
        <dbReference type="Proteomes" id="UP000014760"/>
    </source>
</evidence>
<evidence type="ECO:0000313" key="3">
    <source>
        <dbReference type="EnsemblMetazoa" id="CapteP186486"/>
    </source>
</evidence>
<dbReference type="EMBL" id="AMQN01010523">
    <property type="status" value="NOT_ANNOTATED_CDS"/>
    <property type="molecule type" value="Genomic_DNA"/>
</dbReference>
<dbReference type="EMBL" id="KB308048">
    <property type="protein sequence ID" value="ELT98326.1"/>
    <property type="molecule type" value="Genomic_DNA"/>
</dbReference>
<dbReference type="AlphaFoldDB" id="R7U3U2"/>
<accession>R7U3U2</accession>
<dbReference type="HOGENOM" id="CLU_1361580_0_0_1"/>
<keyword evidence="1" id="KW-1133">Transmembrane helix</keyword>
<protein>
    <submittedName>
        <fullName evidence="2 3">Uncharacterized protein</fullName>
    </submittedName>
</protein>
<keyword evidence="1" id="KW-0472">Membrane</keyword>
<dbReference type="EnsemblMetazoa" id="CapteT186486">
    <property type="protein sequence ID" value="CapteP186486"/>
    <property type="gene ID" value="CapteG186486"/>
</dbReference>
<proteinExistence type="predicted"/>
<evidence type="ECO:0000313" key="2">
    <source>
        <dbReference type="EMBL" id="ELT98326.1"/>
    </source>
</evidence>
<sequence length="201" mass="22579">MSVPIGSRVQHCSMVHWQPFAFASGILGLVFSLMCFRFICRGRSSRRFSPNHQSTNQTVHFNKQKQSVNITTGNDVTNNNKVNAHSLSKITDGVVSISGVTIEDTVTDSGEMNNGNRPFQAHGVCHYESEEPQTLIVHENYPPGFDHSSISNFKTTLYDYEFSTKQLDADEMNKQNKDLVVHDSSELERVITNKSTKEANH</sequence>
<feature type="transmembrane region" description="Helical" evidence="1">
    <location>
        <begin position="20"/>
        <end position="40"/>
    </location>
</feature>
<name>R7U3U2_CAPTE</name>
<evidence type="ECO:0000256" key="1">
    <source>
        <dbReference type="SAM" id="Phobius"/>
    </source>
</evidence>
<keyword evidence="4" id="KW-1185">Reference proteome</keyword>
<reference evidence="4" key="1">
    <citation type="submission" date="2012-12" db="EMBL/GenBank/DDBJ databases">
        <authorList>
            <person name="Hellsten U."/>
            <person name="Grimwood J."/>
            <person name="Chapman J.A."/>
            <person name="Shapiro H."/>
            <person name="Aerts A."/>
            <person name="Otillar R.P."/>
            <person name="Terry A.Y."/>
            <person name="Boore J.L."/>
            <person name="Simakov O."/>
            <person name="Marletaz F."/>
            <person name="Cho S.-J."/>
            <person name="Edsinger-Gonzales E."/>
            <person name="Havlak P."/>
            <person name="Kuo D.-H."/>
            <person name="Larsson T."/>
            <person name="Lv J."/>
            <person name="Arendt D."/>
            <person name="Savage R."/>
            <person name="Osoegawa K."/>
            <person name="de Jong P."/>
            <person name="Lindberg D.R."/>
            <person name="Seaver E.C."/>
            <person name="Weisblat D.A."/>
            <person name="Putnam N.H."/>
            <person name="Grigoriev I.V."/>
            <person name="Rokhsar D.S."/>
        </authorList>
    </citation>
    <scope>NUCLEOTIDE SEQUENCE</scope>
    <source>
        <strain evidence="4">I ESC-2004</strain>
    </source>
</reference>
<organism evidence="2">
    <name type="scientific">Capitella teleta</name>
    <name type="common">Polychaete worm</name>
    <dbReference type="NCBI Taxonomy" id="283909"/>
    <lineage>
        <taxon>Eukaryota</taxon>
        <taxon>Metazoa</taxon>
        <taxon>Spiralia</taxon>
        <taxon>Lophotrochozoa</taxon>
        <taxon>Annelida</taxon>
        <taxon>Polychaeta</taxon>
        <taxon>Sedentaria</taxon>
        <taxon>Scolecida</taxon>
        <taxon>Capitellidae</taxon>
        <taxon>Capitella</taxon>
    </lineage>
</organism>